<dbReference type="eggNOG" id="ENOG502SJD3">
    <property type="taxonomic scope" value="Eukaryota"/>
</dbReference>
<feature type="domain" description="Heterokaryon incompatibility" evidence="1">
    <location>
        <begin position="131"/>
        <end position="269"/>
    </location>
</feature>
<dbReference type="InterPro" id="IPR010730">
    <property type="entry name" value="HET"/>
</dbReference>
<evidence type="ECO:0000313" key="3">
    <source>
        <dbReference type="Proteomes" id="UP000030651"/>
    </source>
</evidence>
<dbReference type="KEGG" id="pfy:PFICI_03941"/>
<reference evidence="3" key="1">
    <citation type="journal article" date="2015" name="BMC Genomics">
        <title>Genomic and transcriptomic analysis of the endophytic fungus Pestalotiopsis fici reveals its lifestyle and high potential for synthesis of natural products.</title>
        <authorList>
            <person name="Wang X."/>
            <person name="Zhang X."/>
            <person name="Liu L."/>
            <person name="Xiang M."/>
            <person name="Wang W."/>
            <person name="Sun X."/>
            <person name="Che Y."/>
            <person name="Guo L."/>
            <person name="Liu G."/>
            <person name="Guo L."/>
            <person name="Wang C."/>
            <person name="Yin W.B."/>
            <person name="Stadler M."/>
            <person name="Zhang X."/>
            <person name="Liu X."/>
        </authorList>
    </citation>
    <scope>NUCLEOTIDE SEQUENCE [LARGE SCALE GENOMIC DNA]</scope>
    <source>
        <strain evidence="3">W106-1 / CGMCC3.15140</strain>
    </source>
</reference>
<dbReference type="RefSeq" id="XP_007830713.1">
    <property type="nucleotide sequence ID" value="XM_007832522.1"/>
</dbReference>
<dbReference type="OrthoDB" id="5125733at2759"/>
<sequence length="513" mass="58570">MGKALSKGTLSIGAEALLSAVSADLDSTHRRSPTTFAGSADVHLGLSGDPSIKPNVPVWISPHGYPQVCENSSTPAAFARASEWLSYCVEHDGYCKPPNPKDFWPRRLVNVNLGDEAKDPFLVEPTEPMTYACLSYCWGPNADKVLRTTKDNIEEHFSAIPFDRIPKSVQDAVKVCRRLNIPYLWVDSLCILQHDDNEWFVASAEMDRTYFNSHLTIAALEPASCESGFLGQQDFSTPGRRPDFEKLKSGNQWIEGDFSLNSRGWCLQEEILPNRRLCFNGAEMSWECLCRKICECGHQLWPSRNRRNLSDEFNFAELGGFLKNQNLTVTLKQRAKAENALDGGPDRKLLWLLGTHYDQYASTTMSKTREVWRQLVTRYSRRTLSYRRDKLAAVAGLAGMTLHALYRETLYREDNCEEYLAGLWKKELHFDLAWYIDIPVARLPDPVDRDDVHGASCAPSWSWASSDTPVLYSCTRSYWGWSETPRVWERCEVIETECHYSRYRCMHLCGWNK</sequence>
<accession>W3XKZ5</accession>
<dbReference type="Proteomes" id="UP000030651">
    <property type="component" value="Unassembled WGS sequence"/>
</dbReference>
<proteinExistence type="predicted"/>
<dbReference type="OMA" id="YRYAYFT"/>
<dbReference type="GeneID" id="19268954"/>
<dbReference type="HOGENOM" id="CLU_002639_8_3_1"/>
<gene>
    <name evidence="2" type="ORF">PFICI_03941</name>
</gene>
<dbReference type="InParanoid" id="W3XKZ5"/>
<evidence type="ECO:0000259" key="1">
    <source>
        <dbReference type="Pfam" id="PF06985"/>
    </source>
</evidence>
<dbReference type="Pfam" id="PF06985">
    <property type="entry name" value="HET"/>
    <property type="match status" value="1"/>
</dbReference>
<organism evidence="2 3">
    <name type="scientific">Pestalotiopsis fici (strain W106-1 / CGMCC3.15140)</name>
    <dbReference type="NCBI Taxonomy" id="1229662"/>
    <lineage>
        <taxon>Eukaryota</taxon>
        <taxon>Fungi</taxon>
        <taxon>Dikarya</taxon>
        <taxon>Ascomycota</taxon>
        <taxon>Pezizomycotina</taxon>
        <taxon>Sordariomycetes</taxon>
        <taxon>Xylariomycetidae</taxon>
        <taxon>Amphisphaeriales</taxon>
        <taxon>Sporocadaceae</taxon>
        <taxon>Pestalotiopsis</taxon>
    </lineage>
</organism>
<dbReference type="AlphaFoldDB" id="W3XKZ5"/>
<name>W3XKZ5_PESFW</name>
<dbReference type="PANTHER" id="PTHR33112">
    <property type="entry name" value="DOMAIN PROTEIN, PUTATIVE-RELATED"/>
    <property type="match status" value="1"/>
</dbReference>
<dbReference type="EMBL" id="KI912110">
    <property type="protein sequence ID" value="ETS85916.1"/>
    <property type="molecule type" value="Genomic_DNA"/>
</dbReference>
<dbReference type="PANTHER" id="PTHR33112:SF16">
    <property type="entry name" value="HETEROKARYON INCOMPATIBILITY DOMAIN-CONTAINING PROTEIN"/>
    <property type="match status" value="1"/>
</dbReference>
<keyword evidence="3" id="KW-1185">Reference proteome</keyword>
<protein>
    <recommendedName>
        <fullName evidence="1">Heterokaryon incompatibility domain-containing protein</fullName>
    </recommendedName>
</protein>
<evidence type="ECO:0000313" key="2">
    <source>
        <dbReference type="EMBL" id="ETS85916.1"/>
    </source>
</evidence>